<feature type="transmembrane region" description="Helical" evidence="11">
    <location>
        <begin position="202"/>
        <end position="224"/>
    </location>
</feature>
<dbReference type="InterPro" id="IPR010065">
    <property type="entry name" value="AA_ABC_transptr_permease_3TM"/>
</dbReference>
<evidence type="ECO:0000256" key="8">
    <source>
        <dbReference type="ARBA" id="ARBA00022989"/>
    </source>
</evidence>
<reference evidence="13 14" key="1">
    <citation type="submission" date="2018-05" db="EMBL/GenBank/DDBJ databases">
        <title>Leucothrix arctica sp. nov., isolated from Arctic seawater.</title>
        <authorList>
            <person name="Choi A."/>
            <person name="Baek K."/>
        </authorList>
    </citation>
    <scope>NUCLEOTIDE SEQUENCE [LARGE SCALE GENOMIC DNA]</scope>
    <source>
        <strain evidence="13 14">IMCC9719</strain>
    </source>
</reference>
<dbReference type="PANTHER" id="PTHR30614:SF10">
    <property type="entry name" value="ARGININE ABC TRANSPORTER PERMEASE PROTEIN ARTM"/>
    <property type="match status" value="1"/>
</dbReference>
<keyword evidence="14" id="KW-1185">Reference proteome</keyword>
<evidence type="ECO:0000256" key="11">
    <source>
        <dbReference type="RuleBase" id="RU363032"/>
    </source>
</evidence>
<feature type="transmembrane region" description="Helical" evidence="11">
    <location>
        <begin position="101"/>
        <end position="123"/>
    </location>
</feature>
<dbReference type="PROSITE" id="PS50928">
    <property type="entry name" value="ABC_TM1"/>
    <property type="match status" value="1"/>
</dbReference>
<comment type="caution">
    <text evidence="13">The sequence shown here is derived from an EMBL/GenBank/DDBJ whole genome shotgun (WGS) entry which is preliminary data.</text>
</comment>
<keyword evidence="4" id="KW-1003">Cell membrane</keyword>
<dbReference type="InterPro" id="IPR035906">
    <property type="entry name" value="MetI-like_sf"/>
</dbReference>
<evidence type="ECO:0000256" key="7">
    <source>
        <dbReference type="ARBA" id="ARBA00022970"/>
    </source>
</evidence>
<dbReference type="RefSeq" id="WP_109822720.1">
    <property type="nucleotide sequence ID" value="NZ_QGKL01000021.1"/>
</dbReference>
<sequence length="249" mass="28687">MDWLMSTPFVQDIVILFKPALYNIYFALVSIPFGFPLAILLALGKNSRNRLIASFSKVYIYAFRGSPLFIQFFMFYSISLACNQSLWKPLGLDGLMLNPLFIGPLVLILNTSAYAAEIFYGALQTIPKGEIEASRALGMTKWQEFRTTTWPNMLRLAWPGYTNEVVFLFHATAIVYFTLPVINDQKDLLNKAGELFEKDYNLFLHFSVAALYFLVISMILFYLLNLVNKYLNRHLKVRSNLKIKPSYIR</sequence>
<feature type="transmembrane region" description="Helical" evidence="11">
    <location>
        <begin position="20"/>
        <end position="43"/>
    </location>
</feature>
<dbReference type="SUPFAM" id="SSF161098">
    <property type="entry name" value="MetI-like"/>
    <property type="match status" value="1"/>
</dbReference>
<dbReference type="PANTHER" id="PTHR30614">
    <property type="entry name" value="MEMBRANE COMPONENT OF AMINO ACID ABC TRANSPORTER"/>
    <property type="match status" value="1"/>
</dbReference>
<dbReference type="NCBIfam" id="TIGR01726">
    <property type="entry name" value="HEQRo_perm_3TM"/>
    <property type="match status" value="1"/>
</dbReference>
<dbReference type="CDD" id="cd06261">
    <property type="entry name" value="TM_PBP2"/>
    <property type="match status" value="1"/>
</dbReference>
<comment type="subcellular location">
    <subcellularLocation>
        <location evidence="1">Cell inner membrane</location>
        <topology evidence="1">Multi-pass membrane protein</topology>
    </subcellularLocation>
    <subcellularLocation>
        <location evidence="11">Cell membrane</location>
        <topology evidence="11">Multi-pass membrane protein</topology>
    </subcellularLocation>
</comment>
<keyword evidence="3 11" id="KW-0813">Transport</keyword>
<evidence type="ECO:0000256" key="6">
    <source>
        <dbReference type="ARBA" id="ARBA00022692"/>
    </source>
</evidence>
<dbReference type="InterPro" id="IPR000515">
    <property type="entry name" value="MetI-like"/>
</dbReference>
<feature type="domain" description="ABC transmembrane type-1" evidence="12">
    <location>
        <begin position="16"/>
        <end position="224"/>
    </location>
</feature>
<keyword evidence="9 11" id="KW-0472">Membrane</keyword>
<accession>A0A317CLV5</accession>
<evidence type="ECO:0000256" key="3">
    <source>
        <dbReference type="ARBA" id="ARBA00022448"/>
    </source>
</evidence>
<gene>
    <name evidence="13" type="ORF">DKT75_07065</name>
</gene>
<evidence type="ECO:0000256" key="2">
    <source>
        <dbReference type="ARBA" id="ARBA00010072"/>
    </source>
</evidence>
<dbReference type="GO" id="GO:0006865">
    <property type="term" value="P:amino acid transport"/>
    <property type="evidence" value="ECO:0007669"/>
    <property type="project" value="UniProtKB-KW"/>
</dbReference>
<dbReference type="EMBL" id="QGKL01000021">
    <property type="protein sequence ID" value="PWQ97292.1"/>
    <property type="molecule type" value="Genomic_DNA"/>
</dbReference>
<dbReference type="Pfam" id="PF00528">
    <property type="entry name" value="BPD_transp_1"/>
    <property type="match status" value="1"/>
</dbReference>
<feature type="transmembrane region" description="Helical" evidence="11">
    <location>
        <begin position="165"/>
        <end position="182"/>
    </location>
</feature>
<evidence type="ECO:0000313" key="13">
    <source>
        <dbReference type="EMBL" id="PWQ97292.1"/>
    </source>
</evidence>
<comment type="similarity">
    <text evidence="2">Belongs to the binding-protein-dependent transport system permease family. HisMQ subfamily.</text>
</comment>
<name>A0A317CLV5_9GAMM</name>
<keyword evidence="5" id="KW-0997">Cell inner membrane</keyword>
<organism evidence="13 14">
    <name type="scientific">Leucothrix arctica</name>
    <dbReference type="NCBI Taxonomy" id="1481894"/>
    <lineage>
        <taxon>Bacteria</taxon>
        <taxon>Pseudomonadati</taxon>
        <taxon>Pseudomonadota</taxon>
        <taxon>Gammaproteobacteria</taxon>
        <taxon>Thiotrichales</taxon>
        <taxon>Thiotrichaceae</taxon>
        <taxon>Leucothrix</taxon>
    </lineage>
</organism>
<dbReference type="GO" id="GO:0022857">
    <property type="term" value="F:transmembrane transporter activity"/>
    <property type="evidence" value="ECO:0007669"/>
    <property type="project" value="InterPro"/>
</dbReference>
<keyword evidence="8 11" id="KW-1133">Transmembrane helix</keyword>
<feature type="transmembrane region" description="Helical" evidence="11">
    <location>
        <begin position="58"/>
        <end position="81"/>
    </location>
</feature>
<dbReference type="Gene3D" id="1.10.3720.10">
    <property type="entry name" value="MetI-like"/>
    <property type="match status" value="1"/>
</dbReference>
<dbReference type="AlphaFoldDB" id="A0A317CLV5"/>
<protein>
    <recommendedName>
        <fullName evidence="10">Arginine ABC transporter permease protein ArtM</fullName>
    </recommendedName>
</protein>
<dbReference type="GO" id="GO:0043190">
    <property type="term" value="C:ATP-binding cassette (ABC) transporter complex"/>
    <property type="evidence" value="ECO:0007669"/>
    <property type="project" value="InterPro"/>
</dbReference>
<dbReference type="Proteomes" id="UP000245506">
    <property type="component" value="Unassembled WGS sequence"/>
</dbReference>
<evidence type="ECO:0000256" key="4">
    <source>
        <dbReference type="ARBA" id="ARBA00022475"/>
    </source>
</evidence>
<keyword evidence="7" id="KW-0029">Amino-acid transport</keyword>
<proteinExistence type="inferred from homology"/>
<evidence type="ECO:0000313" key="14">
    <source>
        <dbReference type="Proteomes" id="UP000245506"/>
    </source>
</evidence>
<evidence type="ECO:0000256" key="9">
    <source>
        <dbReference type="ARBA" id="ARBA00023136"/>
    </source>
</evidence>
<evidence type="ECO:0000256" key="10">
    <source>
        <dbReference type="ARBA" id="ARBA00040319"/>
    </source>
</evidence>
<dbReference type="OrthoDB" id="4404959at2"/>
<evidence type="ECO:0000256" key="5">
    <source>
        <dbReference type="ARBA" id="ARBA00022519"/>
    </source>
</evidence>
<evidence type="ECO:0000256" key="1">
    <source>
        <dbReference type="ARBA" id="ARBA00004429"/>
    </source>
</evidence>
<keyword evidence="6 11" id="KW-0812">Transmembrane</keyword>
<dbReference type="InterPro" id="IPR043429">
    <property type="entry name" value="ArtM/GltK/GlnP/TcyL/YhdX-like"/>
</dbReference>
<evidence type="ECO:0000259" key="12">
    <source>
        <dbReference type="PROSITE" id="PS50928"/>
    </source>
</evidence>